<gene>
    <name evidence="2" type="ORF">T05_12618</name>
    <name evidence="3" type="ORF">T05_3030</name>
</gene>
<proteinExistence type="predicted"/>
<organism evidence="2 4">
    <name type="scientific">Trichinella murrelli</name>
    <dbReference type="NCBI Taxonomy" id="144512"/>
    <lineage>
        <taxon>Eukaryota</taxon>
        <taxon>Metazoa</taxon>
        <taxon>Ecdysozoa</taxon>
        <taxon>Nematoda</taxon>
        <taxon>Enoplea</taxon>
        <taxon>Dorylaimia</taxon>
        <taxon>Trichinellida</taxon>
        <taxon>Trichinellidae</taxon>
        <taxon>Trichinella</taxon>
    </lineage>
</organism>
<dbReference type="EMBL" id="JYDJ01000680">
    <property type="protein sequence ID" value="KRX33894.1"/>
    <property type="molecule type" value="Genomic_DNA"/>
</dbReference>
<accession>A0A0V0T3W1</accession>
<sequence>MTEELYRASGSHQVELEQDLEGEERQCATDDWERPRAIIEQARVDCGLTSRLAAHNSPHALASKHAERSDSVVGTYQ</sequence>
<dbReference type="Proteomes" id="UP000055048">
    <property type="component" value="Unassembled WGS sequence"/>
</dbReference>
<keyword evidence="4" id="KW-1185">Reference proteome</keyword>
<dbReference type="AlphaFoldDB" id="A0A0V0T3W1"/>
<dbReference type="EMBL" id="JYDJ01000732">
    <property type="protein sequence ID" value="KRX33697.1"/>
    <property type="molecule type" value="Genomic_DNA"/>
</dbReference>
<reference evidence="2 4" key="1">
    <citation type="submission" date="2015-01" db="EMBL/GenBank/DDBJ databases">
        <title>Evolution of Trichinella species and genotypes.</title>
        <authorList>
            <person name="Korhonen P.K."/>
            <person name="Edoardo P."/>
            <person name="Giuseppe L.R."/>
            <person name="Gasser R.B."/>
        </authorList>
    </citation>
    <scope>NUCLEOTIDE SEQUENCE [LARGE SCALE GENOMIC DNA]</scope>
    <source>
        <strain evidence="2">ISS417</strain>
    </source>
</reference>
<protein>
    <submittedName>
        <fullName evidence="2">Uncharacterized protein</fullName>
    </submittedName>
</protein>
<evidence type="ECO:0000313" key="2">
    <source>
        <dbReference type="EMBL" id="KRX33697.1"/>
    </source>
</evidence>
<evidence type="ECO:0000256" key="1">
    <source>
        <dbReference type="SAM" id="MobiDB-lite"/>
    </source>
</evidence>
<evidence type="ECO:0000313" key="4">
    <source>
        <dbReference type="Proteomes" id="UP000055048"/>
    </source>
</evidence>
<comment type="caution">
    <text evidence="2">The sequence shown here is derived from an EMBL/GenBank/DDBJ whole genome shotgun (WGS) entry which is preliminary data.</text>
</comment>
<feature type="region of interest" description="Disordered" evidence="1">
    <location>
        <begin position="57"/>
        <end position="77"/>
    </location>
</feature>
<evidence type="ECO:0000313" key="3">
    <source>
        <dbReference type="EMBL" id="KRX33894.1"/>
    </source>
</evidence>
<name>A0A0V0T3W1_9BILA</name>